<comment type="caution">
    <text evidence="5">The sequence shown here is derived from an EMBL/GenBank/DDBJ whole genome shotgun (WGS) entry which is preliminary data.</text>
</comment>
<dbReference type="GO" id="GO:0003677">
    <property type="term" value="F:DNA binding"/>
    <property type="evidence" value="ECO:0007669"/>
    <property type="project" value="UniProtKB-KW"/>
</dbReference>
<proteinExistence type="predicted"/>
<protein>
    <submittedName>
        <fullName evidence="5">MarR family transcriptional regulator</fullName>
    </submittedName>
</protein>
<evidence type="ECO:0000313" key="6">
    <source>
        <dbReference type="Proteomes" id="UP000186657"/>
    </source>
</evidence>
<reference evidence="5 6" key="1">
    <citation type="submission" date="2016-10" db="EMBL/GenBank/DDBJ databases">
        <title>Comparative genomics uncovers the prolific and rare metabolic potential of the cyanobacterial genus Moorea.</title>
        <authorList>
            <person name="Leao T."/>
            <person name="Castelao G."/>
            <person name="Korobeynikov A."/>
            <person name="Monroe E.A."/>
            <person name="Podell S."/>
            <person name="Glukhov E."/>
            <person name="Allen E."/>
            <person name="Gerwick W.H."/>
            <person name="Gerwick L."/>
        </authorList>
    </citation>
    <scope>NUCLEOTIDE SEQUENCE [LARGE SCALE GENOMIC DNA]</scope>
    <source>
        <strain evidence="5 6">PNG5-198</strain>
    </source>
</reference>
<evidence type="ECO:0000256" key="1">
    <source>
        <dbReference type="ARBA" id="ARBA00023015"/>
    </source>
</evidence>
<dbReference type="InterPro" id="IPR011991">
    <property type="entry name" value="ArsR-like_HTH"/>
</dbReference>
<feature type="domain" description="HTH marR-type" evidence="4">
    <location>
        <begin position="14"/>
        <end position="147"/>
    </location>
</feature>
<dbReference type="Gene3D" id="1.10.10.10">
    <property type="entry name" value="Winged helix-like DNA-binding domain superfamily/Winged helix DNA-binding domain"/>
    <property type="match status" value="1"/>
</dbReference>
<dbReference type="PANTHER" id="PTHR33164:SF43">
    <property type="entry name" value="HTH-TYPE TRANSCRIPTIONAL REPRESSOR YETL"/>
    <property type="match status" value="1"/>
</dbReference>
<evidence type="ECO:0000256" key="2">
    <source>
        <dbReference type="ARBA" id="ARBA00023125"/>
    </source>
</evidence>
<evidence type="ECO:0000259" key="4">
    <source>
        <dbReference type="PROSITE" id="PS50995"/>
    </source>
</evidence>
<dbReference type="SUPFAM" id="SSF46785">
    <property type="entry name" value="Winged helix' DNA-binding domain"/>
    <property type="match status" value="1"/>
</dbReference>
<dbReference type="Pfam" id="PF12802">
    <property type="entry name" value="MarR_2"/>
    <property type="match status" value="1"/>
</dbReference>
<dbReference type="PROSITE" id="PS01117">
    <property type="entry name" value="HTH_MARR_1"/>
    <property type="match status" value="1"/>
</dbReference>
<evidence type="ECO:0000313" key="5">
    <source>
        <dbReference type="EMBL" id="OLT56104.1"/>
    </source>
</evidence>
<dbReference type="InterPro" id="IPR000835">
    <property type="entry name" value="HTH_MarR-typ"/>
</dbReference>
<name>A0A1U7MVG3_9CYAN</name>
<dbReference type="AlphaFoldDB" id="A0A1U7MVG3"/>
<keyword evidence="6" id="KW-1185">Reference proteome</keyword>
<keyword evidence="3" id="KW-0804">Transcription</keyword>
<dbReference type="InterPro" id="IPR039422">
    <property type="entry name" value="MarR/SlyA-like"/>
</dbReference>
<dbReference type="InterPro" id="IPR023187">
    <property type="entry name" value="Tscrpt_reg_MarR-type_CS"/>
</dbReference>
<dbReference type="CDD" id="cd00090">
    <property type="entry name" value="HTH_ARSR"/>
    <property type="match status" value="1"/>
</dbReference>
<dbReference type="Proteomes" id="UP000186657">
    <property type="component" value="Unassembled WGS sequence"/>
</dbReference>
<organism evidence="5 6">
    <name type="scientific">Moorena bouillonii PNG</name>
    <dbReference type="NCBI Taxonomy" id="568701"/>
    <lineage>
        <taxon>Bacteria</taxon>
        <taxon>Bacillati</taxon>
        <taxon>Cyanobacteriota</taxon>
        <taxon>Cyanophyceae</taxon>
        <taxon>Coleofasciculales</taxon>
        <taxon>Coleofasciculaceae</taxon>
        <taxon>Moorena</taxon>
    </lineage>
</organism>
<dbReference type="InterPro" id="IPR036388">
    <property type="entry name" value="WH-like_DNA-bd_sf"/>
</dbReference>
<dbReference type="GO" id="GO:0006950">
    <property type="term" value="P:response to stress"/>
    <property type="evidence" value="ECO:0007669"/>
    <property type="project" value="TreeGrafter"/>
</dbReference>
<keyword evidence="2" id="KW-0238">DNA-binding</keyword>
<accession>A0A1U7MVG3</accession>
<keyword evidence="1" id="KW-0805">Transcription regulation</keyword>
<dbReference type="EMBL" id="MKZS01000002">
    <property type="protein sequence ID" value="OLT56104.1"/>
    <property type="molecule type" value="Genomic_DNA"/>
</dbReference>
<sequence length="223" mass="24199">MITNPFDTSKNAVGHKVIAGLAKISLALKSKAWQDAGLQGLTPTQGQILALLRSRSLSPMRLSEIADGLAVKPATASDAVAVLVEKGLVKKGKAPDDRRAIAITLTAKGQQEADNAASWPDFLLAAVDELSEEETDVFFRGLIKMVRALQERGQIPVSKMCVTCRFFRPNIYSDSDRPHHCALVDAPFGDRHLRLECPEHIAASPEACIEQWQSFSGRIIGPS</sequence>
<gene>
    <name evidence="5" type="ORF">BJP37_32275</name>
</gene>
<dbReference type="GO" id="GO:0003700">
    <property type="term" value="F:DNA-binding transcription factor activity"/>
    <property type="evidence" value="ECO:0007669"/>
    <property type="project" value="InterPro"/>
</dbReference>
<dbReference type="SMART" id="SM00347">
    <property type="entry name" value="HTH_MARR"/>
    <property type="match status" value="1"/>
</dbReference>
<evidence type="ECO:0000256" key="3">
    <source>
        <dbReference type="ARBA" id="ARBA00023163"/>
    </source>
</evidence>
<dbReference type="PROSITE" id="PS50995">
    <property type="entry name" value="HTH_MARR_2"/>
    <property type="match status" value="1"/>
</dbReference>
<dbReference type="InterPro" id="IPR036390">
    <property type="entry name" value="WH_DNA-bd_sf"/>
</dbReference>
<dbReference type="PANTHER" id="PTHR33164">
    <property type="entry name" value="TRANSCRIPTIONAL REGULATOR, MARR FAMILY"/>
    <property type="match status" value="1"/>
</dbReference>